<evidence type="ECO:0000313" key="5">
    <source>
        <dbReference type="Proteomes" id="UP001500058"/>
    </source>
</evidence>
<dbReference type="Pfam" id="PF00165">
    <property type="entry name" value="HTH_AraC"/>
    <property type="match status" value="1"/>
</dbReference>
<dbReference type="InterPro" id="IPR009057">
    <property type="entry name" value="Homeodomain-like_sf"/>
</dbReference>
<evidence type="ECO:0000313" key="4">
    <source>
        <dbReference type="EMBL" id="GAA2407886.1"/>
    </source>
</evidence>
<protein>
    <recommendedName>
        <fullName evidence="3">HTH araC/xylS-type domain-containing protein</fullName>
    </recommendedName>
</protein>
<evidence type="ECO:0000259" key="3">
    <source>
        <dbReference type="PROSITE" id="PS01124"/>
    </source>
</evidence>
<evidence type="ECO:0000256" key="1">
    <source>
        <dbReference type="ARBA" id="ARBA00023015"/>
    </source>
</evidence>
<comment type="caution">
    <text evidence="4">The sequence shown here is derived from an EMBL/GenBank/DDBJ whole genome shotgun (WGS) entry which is preliminary data.</text>
</comment>
<keyword evidence="1" id="KW-0805">Transcription regulation</keyword>
<dbReference type="Proteomes" id="UP001500058">
    <property type="component" value="Unassembled WGS sequence"/>
</dbReference>
<dbReference type="InterPro" id="IPR018060">
    <property type="entry name" value="HTH_AraC"/>
</dbReference>
<organism evidence="4 5">
    <name type="scientific">Streptomyces glaucosporus</name>
    <dbReference type="NCBI Taxonomy" id="284044"/>
    <lineage>
        <taxon>Bacteria</taxon>
        <taxon>Bacillati</taxon>
        <taxon>Actinomycetota</taxon>
        <taxon>Actinomycetes</taxon>
        <taxon>Kitasatosporales</taxon>
        <taxon>Streptomycetaceae</taxon>
        <taxon>Streptomyces</taxon>
    </lineage>
</organism>
<dbReference type="EMBL" id="BAAATJ010000020">
    <property type="protein sequence ID" value="GAA2407886.1"/>
    <property type="molecule type" value="Genomic_DNA"/>
</dbReference>
<accession>A0ABP5VNI7</accession>
<sequence length="57" mass="6310">MIRQDLSDPASAARPVYQVAAHWGMTDPAHASKVFRAAFGFTPSEHRRRALEGHAVH</sequence>
<proteinExistence type="predicted"/>
<dbReference type="SUPFAM" id="SSF46689">
    <property type="entry name" value="Homeodomain-like"/>
    <property type="match status" value="1"/>
</dbReference>
<name>A0ABP5VNI7_9ACTN</name>
<gene>
    <name evidence="4" type="ORF">GCM10010420_40000</name>
</gene>
<keyword evidence="2" id="KW-0804">Transcription</keyword>
<dbReference type="Gene3D" id="1.10.10.60">
    <property type="entry name" value="Homeodomain-like"/>
    <property type="match status" value="1"/>
</dbReference>
<keyword evidence="5" id="KW-1185">Reference proteome</keyword>
<dbReference type="PROSITE" id="PS01124">
    <property type="entry name" value="HTH_ARAC_FAMILY_2"/>
    <property type="match status" value="1"/>
</dbReference>
<evidence type="ECO:0000256" key="2">
    <source>
        <dbReference type="ARBA" id="ARBA00023163"/>
    </source>
</evidence>
<reference evidence="5" key="1">
    <citation type="journal article" date="2019" name="Int. J. Syst. Evol. Microbiol.">
        <title>The Global Catalogue of Microorganisms (GCM) 10K type strain sequencing project: providing services to taxonomists for standard genome sequencing and annotation.</title>
        <authorList>
            <consortium name="The Broad Institute Genomics Platform"/>
            <consortium name="The Broad Institute Genome Sequencing Center for Infectious Disease"/>
            <person name="Wu L."/>
            <person name="Ma J."/>
        </authorList>
    </citation>
    <scope>NUCLEOTIDE SEQUENCE [LARGE SCALE GENOMIC DNA]</scope>
    <source>
        <strain evidence="5">JCM 6921</strain>
    </source>
</reference>
<feature type="domain" description="HTH araC/xylS-type" evidence="3">
    <location>
        <begin position="1"/>
        <end position="49"/>
    </location>
</feature>